<evidence type="ECO:0000313" key="4">
    <source>
        <dbReference type="EMBL" id="KAK3611940.1"/>
    </source>
</evidence>
<reference evidence="4" key="1">
    <citation type="journal article" date="2021" name="Genome Biol. Evol.">
        <title>A High-Quality Reference Genome for a Parasitic Bivalve with Doubly Uniparental Inheritance (Bivalvia: Unionida).</title>
        <authorList>
            <person name="Smith C.H."/>
        </authorList>
    </citation>
    <scope>NUCLEOTIDE SEQUENCE</scope>
    <source>
        <strain evidence="4">CHS0354</strain>
    </source>
</reference>
<comment type="caution">
    <text evidence="4">The sequence shown here is derived from an EMBL/GenBank/DDBJ whole genome shotgun (WGS) entry which is preliminary data.</text>
</comment>
<dbReference type="InterPro" id="IPR000436">
    <property type="entry name" value="Sushi_SCR_CCP_dom"/>
</dbReference>
<sequence>MVCKTPPEKSWTITETIEAEVGQNYTYRCRKGLSWKSGQNPTVTCLHNGSWTSANVTCVCRNPPTKLWTINETSEVEVGQNYTYKCKDGLSVKSGHNPTVKCLQDGSWSATNFSCGNIR</sequence>
<dbReference type="Pfam" id="PF00084">
    <property type="entry name" value="Sushi"/>
    <property type="match status" value="2"/>
</dbReference>
<dbReference type="AlphaFoldDB" id="A0AAE0WGS4"/>
<feature type="non-terminal residue" evidence="4">
    <location>
        <position position="119"/>
    </location>
</feature>
<dbReference type="EMBL" id="JAEAOA010000858">
    <property type="protein sequence ID" value="KAK3611940.1"/>
    <property type="molecule type" value="Genomic_DNA"/>
</dbReference>
<dbReference type="SMART" id="SM00032">
    <property type="entry name" value="CCP"/>
    <property type="match status" value="2"/>
</dbReference>
<keyword evidence="5" id="KW-1185">Reference proteome</keyword>
<reference evidence="4" key="3">
    <citation type="submission" date="2023-05" db="EMBL/GenBank/DDBJ databases">
        <authorList>
            <person name="Smith C.H."/>
        </authorList>
    </citation>
    <scope>NUCLEOTIDE SEQUENCE</scope>
    <source>
        <strain evidence="4">CHS0354</strain>
        <tissue evidence="4">Mantle</tissue>
    </source>
</reference>
<accession>A0AAE0WGS4</accession>
<dbReference type="CDD" id="cd00033">
    <property type="entry name" value="CCP"/>
    <property type="match status" value="1"/>
</dbReference>
<dbReference type="InterPro" id="IPR035976">
    <property type="entry name" value="Sushi/SCR/CCP_sf"/>
</dbReference>
<comment type="caution">
    <text evidence="2">Lacks conserved residue(s) required for the propagation of feature annotation.</text>
</comment>
<proteinExistence type="predicted"/>
<feature type="domain" description="Sushi" evidence="3">
    <location>
        <begin position="58"/>
        <end position="117"/>
    </location>
</feature>
<evidence type="ECO:0000256" key="1">
    <source>
        <dbReference type="ARBA" id="ARBA00023157"/>
    </source>
</evidence>
<dbReference type="PROSITE" id="PS50923">
    <property type="entry name" value="SUSHI"/>
    <property type="match status" value="1"/>
</dbReference>
<dbReference type="Proteomes" id="UP001195483">
    <property type="component" value="Unassembled WGS sequence"/>
</dbReference>
<gene>
    <name evidence="4" type="ORF">CHS0354_014015</name>
</gene>
<keyword evidence="2" id="KW-0768">Sushi</keyword>
<name>A0AAE0WGS4_9BIVA</name>
<evidence type="ECO:0000313" key="5">
    <source>
        <dbReference type="Proteomes" id="UP001195483"/>
    </source>
</evidence>
<evidence type="ECO:0000259" key="3">
    <source>
        <dbReference type="PROSITE" id="PS50923"/>
    </source>
</evidence>
<evidence type="ECO:0000256" key="2">
    <source>
        <dbReference type="PROSITE-ProRule" id="PRU00302"/>
    </source>
</evidence>
<protein>
    <recommendedName>
        <fullName evidence="3">Sushi domain-containing protein</fullName>
    </recommendedName>
</protein>
<dbReference type="SUPFAM" id="SSF57535">
    <property type="entry name" value="Complement control module/SCR domain"/>
    <property type="match status" value="2"/>
</dbReference>
<dbReference type="Gene3D" id="2.10.70.10">
    <property type="entry name" value="Complement Module, domain 1"/>
    <property type="match status" value="2"/>
</dbReference>
<reference evidence="4" key="2">
    <citation type="journal article" date="2021" name="Genome Biol. Evol.">
        <title>Developing a high-quality reference genome for a parasitic bivalve with doubly uniparental inheritance (Bivalvia: Unionida).</title>
        <authorList>
            <person name="Smith C.H."/>
        </authorList>
    </citation>
    <scope>NUCLEOTIDE SEQUENCE</scope>
    <source>
        <strain evidence="4">CHS0354</strain>
        <tissue evidence="4">Mantle</tissue>
    </source>
</reference>
<keyword evidence="1" id="KW-1015">Disulfide bond</keyword>
<organism evidence="4 5">
    <name type="scientific">Potamilus streckersoni</name>
    <dbReference type="NCBI Taxonomy" id="2493646"/>
    <lineage>
        <taxon>Eukaryota</taxon>
        <taxon>Metazoa</taxon>
        <taxon>Spiralia</taxon>
        <taxon>Lophotrochozoa</taxon>
        <taxon>Mollusca</taxon>
        <taxon>Bivalvia</taxon>
        <taxon>Autobranchia</taxon>
        <taxon>Heteroconchia</taxon>
        <taxon>Palaeoheterodonta</taxon>
        <taxon>Unionida</taxon>
        <taxon>Unionoidea</taxon>
        <taxon>Unionidae</taxon>
        <taxon>Ambleminae</taxon>
        <taxon>Lampsilini</taxon>
        <taxon>Potamilus</taxon>
    </lineage>
</organism>